<organism evidence="2 3">
    <name type="scientific">Heliocybe sulcata</name>
    <dbReference type="NCBI Taxonomy" id="5364"/>
    <lineage>
        <taxon>Eukaryota</taxon>
        <taxon>Fungi</taxon>
        <taxon>Dikarya</taxon>
        <taxon>Basidiomycota</taxon>
        <taxon>Agaricomycotina</taxon>
        <taxon>Agaricomycetes</taxon>
        <taxon>Gloeophyllales</taxon>
        <taxon>Gloeophyllaceae</taxon>
        <taxon>Heliocybe</taxon>
    </lineage>
</organism>
<dbReference type="Proteomes" id="UP000305948">
    <property type="component" value="Unassembled WGS sequence"/>
</dbReference>
<dbReference type="EMBL" id="ML213504">
    <property type="protein sequence ID" value="TFK55611.1"/>
    <property type="molecule type" value="Genomic_DNA"/>
</dbReference>
<proteinExistence type="predicted"/>
<dbReference type="OrthoDB" id="2989199at2759"/>
<reference evidence="2 3" key="1">
    <citation type="journal article" date="2019" name="Nat. Ecol. Evol.">
        <title>Megaphylogeny resolves global patterns of mushroom evolution.</title>
        <authorList>
            <person name="Varga T."/>
            <person name="Krizsan K."/>
            <person name="Foldi C."/>
            <person name="Dima B."/>
            <person name="Sanchez-Garcia M."/>
            <person name="Sanchez-Ramirez S."/>
            <person name="Szollosi G.J."/>
            <person name="Szarkandi J.G."/>
            <person name="Papp V."/>
            <person name="Albert L."/>
            <person name="Andreopoulos W."/>
            <person name="Angelini C."/>
            <person name="Antonin V."/>
            <person name="Barry K.W."/>
            <person name="Bougher N.L."/>
            <person name="Buchanan P."/>
            <person name="Buyck B."/>
            <person name="Bense V."/>
            <person name="Catcheside P."/>
            <person name="Chovatia M."/>
            <person name="Cooper J."/>
            <person name="Damon W."/>
            <person name="Desjardin D."/>
            <person name="Finy P."/>
            <person name="Geml J."/>
            <person name="Haridas S."/>
            <person name="Hughes K."/>
            <person name="Justo A."/>
            <person name="Karasinski D."/>
            <person name="Kautmanova I."/>
            <person name="Kiss B."/>
            <person name="Kocsube S."/>
            <person name="Kotiranta H."/>
            <person name="LaButti K.M."/>
            <person name="Lechner B.E."/>
            <person name="Liimatainen K."/>
            <person name="Lipzen A."/>
            <person name="Lukacs Z."/>
            <person name="Mihaltcheva S."/>
            <person name="Morgado L.N."/>
            <person name="Niskanen T."/>
            <person name="Noordeloos M.E."/>
            <person name="Ohm R.A."/>
            <person name="Ortiz-Santana B."/>
            <person name="Ovrebo C."/>
            <person name="Racz N."/>
            <person name="Riley R."/>
            <person name="Savchenko A."/>
            <person name="Shiryaev A."/>
            <person name="Soop K."/>
            <person name="Spirin V."/>
            <person name="Szebenyi C."/>
            <person name="Tomsovsky M."/>
            <person name="Tulloss R.E."/>
            <person name="Uehling J."/>
            <person name="Grigoriev I.V."/>
            <person name="Vagvolgyi C."/>
            <person name="Papp T."/>
            <person name="Martin F.M."/>
            <person name="Miettinen O."/>
            <person name="Hibbett D.S."/>
            <person name="Nagy L.G."/>
        </authorList>
    </citation>
    <scope>NUCLEOTIDE SEQUENCE [LARGE SCALE GENOMIC DNA]</scope>
    <source>
        <strain evidence="2 3">OMC1185</strain>
    </source>
</reference>
<evidence type="ECO:0000313" key="2">
    <source>
        <dbReference type="EMBL" id="TFK55611.1"/>
    </source>
</evidence>
<dbReference type="AlphaFoldDB" id="A0A5C3NPK2"/>
<evidence type="ECO:0000256" key="1">
    <source>
        <dbReference type="SAM" id="MobiDB-lite"/>
    </source>
</evidence>
<protein>
    <submittedName>
        <fullName evidence="2">Uncharacterized protein</fullName>
    </submittedName>
</protein>
<sequence>MNIHAMLNPDDSEARARLRSRTAPQREASKKPKPSLVPRRSHVHKYKHRRPQHEVESPNARSHRHASKRAKQKQEAVKHSRGHKKTPSVSSISSSGTSAARLLLDQARETIQNDPGSKPHGRKPLVMDVILDSLPPPTEFREDILMEALERSQLSVLPTPPCPYTFKDEHSLDAYWADQAEIWKERHGDRLSSRPLTQSKISAERSTALWTCPSGYSSDSDCDRDV</sequence>
<feature type="compositionally biased region" description="Basic residues" evidence="1">
    <location>
        <begin position="61"/>
        <end position="71"/>
    </location>
</feature>
<feature type="region of interest" description="Disordered" evidence="1">
    <location>
        <begin position="1"/>
        <end position="97"/>
    </location>
</feature>
<evidence type="ECO:0000313" key="3">
    <source>
        <dbReference type="Proteomes" id="UP000305948"/>
    </source>
</evidence>
<feature type="compositionally biased region" description="Low complexity" evidence="1">
    <location>
        <begin position="88"/>
        <end position="97"/>
    </location>
</feature>
<keyword evidence="3" id="KW-1185">Reference proteome</keyword>
<feature type="compositionally biased region" description="Basic residues" evidence="1">
    <location>
        <begin position="39"/>
        <end position="51"/>
    </location>
</feature>
<accession>A0A5C3NPK2</accession>
<name>A0A5C3NPK2_9AGAM</name>
<gene>
    <name evidence="2" type="ORF">OE88DRAFT_1641473</name>
</gene>